<keyword evidence="2 8" id="KW-0732">Signal</keyword>
<dbReference type="InterPro" id="IPR000436">
    <property type="entry name" value="Sushi_SCR_CCP_dom"/>
</dbReference>
<dbReference type="PROSITE" id="PS00010">
    <property type="entry name" value="ASX_HYDROXYL"/>
    <property type="match status" value="1"/>
</dbReference>
<dbReference type="GO" id="GO:0005509">
    <property type="term" value="F:calcium ion binding"/>
    <property type="evidence" value="ECO:0007669"/>
    <property type="project" value="InterPro"/>
</dbReference>
<dbReference type="PROSITE" id="PS00022">
    <property type="entry name" value="EGF_1"/>
    <property type="match status" value="2"/>
</dbReference>
<reference evidence="11" key="1">
    <citation type="submission" date="2022-03" db="EMBL/GenBank/DDBJ databases">
        <authorList>
            <person name="Martin C."/>
        </authorList>
    </citation>
    <scope>NUCLEOTIDE SEQUENCE</scope>
</reference>
<feature type="disulfide bond" evidence="6">
    <location>
        <begin position="119"/>
        <end position="128"/>
    </location>
</feature>
<evidence type="ECO:0000313" key="11">
    <source>
        <dbReference type="EMBL" id="CAH1775646.1"/>
    </source>
</evidence>
<dbReference type="InterPro" id="IPR018097">
    <property type="entry name" value="EGF_Ca-bd_CS"/>
</dbReference>
<dbReference type="FunFam" id="2.10.25.10:FF:000066">
    <property type="entry name" value="FAT atypical cadherin 4"/>
    <property type="match status" value="1"/>
</dbReference>
<dbReference type="PRINTS" id="PR00010">
    <property type="entry name" value="EGFBLOOD"/>
</dbReference>
<dbReference type="CDD" id="cd00033">
    <property type="entry name" value="CCP"/>
    <property type="match status" value="1"/>
</dbReference>
<keyword evidence="1 6" id="KW-0245">EGF-like domain</keyword>
<evidence type="ECO:0000256" key="7">
    <source>
        <dbReference type="PROSITE-ProRule" id="PRU00302"/>
    </source>
</evidence>
<dbReference type="PROSITE" id="PS01187">
    <property type="entry name" value="EGF_CA"/>
    <property type="match status" value="1"/>
</dbReference>
<evidence type="ECO:0000256" key="2">
    <source>
        <dbReference type="ARBA" id="ARBA00022729"/>
    </source>
</evidence>
<evidence type="ECO:0000259" key="9">
    <source>
        <dbReference type="PROSITE" id="PS50026"/>
    </source>
</evidence>
<dbReference type="Gene3D" id="2.10.70.10">
    <property type="entry name" value="Complement Module, domain 1"/>
    <property type="match status" value="1"/>
</dbReference>
<feature type="signal peptide" evidence="8">
    <location>
        <begin position="1"/>
        <end position="24"/>
    </location>
</feature>
<feature type="domain" description="EGF-like" evidence="9">
    <location>
        <begin position="93"/>
        <end position="129"/>
    </location>
</feature>
<feature type="domain" description="Sushi" evidence="10">
    <location>
        <begin position="32"/>
        <end position="93"/>
    </location>
</feature>
<dbReference type="EMBL" id="CAIIXF020000001">
    <property type="protein sequence ID" value="CAH1775646.1"/>
    <property type="molecule type" value="Genomic_DNA"/>
</dbReference>
<dbReference type="SUPFAM" id="SSF57196">
    <property type="entry name" value="EGF/Laminin"/>
    <property type="match status" value="2"/>
</dbReference>
<dbReference type="Pfam" id="PF00084">
    <property type="entry name" value="Sushi"/>
    <property type="match status" value="1"/>
</dbReference>
<feature type="disulfide bond" evidence="6">
    <location>
        <begin position="157"/>
        <end position="166"/>
    </location>
</feature>
<keyword evidence="3" id="KW-0677">Repeat</keyword>
<dbReference type="InterPro" id="IPR001881">
    <property type="entry name" value="EGF-like_Ca-bd_dom"/>
</dbReference>
<gene>
    <name evidence="11" type="ORF">OFUS_LOCUS2926</name>
</gene>
<evidence type="ECO:0000256" key="6">
    <source>
        <dbReference type="PROSITE-ProRule" id="PRU00076"/>
    </source>
</evidence>
<dbReference type="SUPFAM" id="SSF57535">
    <property type="entry name" value="Complement control module/SCR domain"/>
    <property type="match status" value="1"/>
</dbReference>
<evidence type="ECO:0000256" key="1">
    <source>
        <dbReference type="ARBA" id="ARBA00022536"/>
    </source>
</evidence>
<evidence type="ECO:0000256" key="8">
    <source>
        <dbReference type="SAM" id="SignalP"/>
    </source>
</evidence>
<dbReference type="PROSITE" id="PS50026">
    <property type="entry name" value="EGF_3"/>
    <property type="match status" value="2"/>
</dbReference>
<dbReference type="Proteomes" id="UP000749559">
    <property type="component" value="Unassembled WGS sequence"/>
</dbReference>
<dbReference type="PANTHER" id="PTHR12916">
    <property type="entry name" value="CYTOCHROME C OXIDASE POLYPEPTIDE VIC-2"/>
    <property type="match status" value="1"/>
</dbReference>
<comment type="caution">
    <text evidence="11">The sequence shown here is derived from an EMBL/GenBank/DDBJ whole genome shotgun (WGS) entry which is preliminary data.</text>
</comment>
<dbReference type="PROSITE" id="PS01186">
    <property type="entry name" value="EGF_2"/>
    <property type="match status" value="2"/>
</dbReference>
<keyword evidence="5" id="KW-0325">Glycoprotein</keyword>
<dbReference type="SMART" id="SM00179">
    <property type="entry name" value="EGF_CA"/>
    <property type="match status" value="2"/>
</dbReference>
<dbReference type="GO" id="GO:0007219">
    <property type="term" value="P:Notch signaling pathway"/>
    <property type="evidence" value="ECO:0007669"/>
    <property type="project" value="TreeGrafter"/>
</dbReference>
<dbReference type="SMART" id="SM00181">
    <property type="entry name" value="EGF"/>
    <property type="match status" value="2"/>
</dbReference>
<evidence type="ECO:0000256" key="5">
    <source>
        <dbReference type="ARBA" id="ARBA00023180"/>
    </source>
</evidence>
<comment type="caution">
    <text evidence="6">Lacks conserved residue(s) required for the propagation of feature annotation.</text>
</comment>
<organism evidence="11 12">
    <name type="scientific">Owenia fusiformis</name>
    <name type="common">Polychaete worm</name>
    <dbReference type="NCBI Taxonomy" id="6347"/>
    <lineage>
        <taxon>Eukaryota</taxon>
        <taxon>Metazoa</taxon>
        <taxon>Spiralia</taxon>
        <taxon>Lophotrochozoa</taxon>
        <taxon>Annelida</taxon>
        <taxon>Polychaeta</taxon>
        <taxon>Sedentaria</taxon>
        <taxon>Canalipalpata</taxon>
        <taxon>Sabellida</taxon>
        <taxon>Oweniida</taxon>
        <taxon>Oweniidae</taxon>
        <taxon>Owenia</taxon>
    </lineage>
</organism>
<dbReference type="PROSITE" id="PS50923">
    <property type="entry name" value="SUSHI"/>
    <property type="match status" value="1"/>
</dbReference>
<evidence type="ECO:0000313" key="12">
    <source>
        <dbReference type="Proteomes" id="UP000749559"/>
    </source>
</evidence>
<dbReference type="InterPro" id="IPR000152">
    <property type="entry name" value="EGF-type_Asp/Asn_hydroxyl_site"/>
</dbReference>
<dbReference type="Gene3D" id="2.10.25.10">
    <property type="entry name" value="Laminin"/>
    <property type="match status" value="2"/>
</dbReference>
<keyword evidence="4 6" id="KW-1015">Disulfide bond</keyword>
<dbReference type="PANTHER" id="PTHR12916:SF9">
    <property type="entry name" value="NEUROGENIC LOCUS NOTCH HOMOLOG PROTEIN 1-RELATED"/>
    <property type="match status" value="1"/>
</dbReference>
<dbReference type="FunFam" id="2.10.25.10:FF:000122">
    <property type="entry name" value="Protein crumbs homolog 2"/>
    <property type="match status" value="1"/>
</dbReference>
<accession>A0A8S4N3I6</accession>
<name>A0A8S4N3I6_OWEFU</name>
<protein>
    <submittedName>
        <fullName evidence="11">Uncharacterized protein</fullName>
    </submittedName>
</protein>
<dbReference type="InterPro" id="IPR035976">
    <property type="entry name" value="Sushi/SCR/CCP_sf"/>
</dbReference>
<dbReference type="CDD" id="cd00054">
    <property type="entry name" value="EGF_CA"/>
    <property type="match status" value="2"/>
</dbReference>
<keyword evidence="12" id="KW-1185">Reference proteome</keyword>
<feature type="non-terminal residue" evidence="11">
    <location>
        <position position="1"/>
    </location>
</feature>
<evidence type="ECO:0000256" key="4">
    <source>
        <dbReference type="ARBA" id="ARBA00023157"/>
    </source>
</evidence>
<dbReference type="AlphaFoldDB" id="A0A8S4N3I6"/>
<feature type="domain" description="EGF-like" evidence="9">
    <location>
        <begin position="131"/>
        <end position="167"/>
    </location>
</feature>
<keyword evidence="7" id="KW-0768">Sushi</keyword>
<dbReference type="GO" id="GO:0005112">
    <property type="term" value="F:Notch binding"/>
    <property type="evidence" value="ECO:0007669"/>
    <property type="project" value="TreeGrafter"/>
</dbReference>
<sequence length="168" mass="18379">MDVLTLLKLTAILTVLMISDCVCGNRRDKMLKGCQLLESPPNGNQLVIRSSKVKKYALFSCDKGFKLVGSRVRVCEKHGRQYRWDGSDATCLAIDYCEQSLCFNDGSCTEEEDGYTCICPSGFTGDHCETDINDCSPDPCSPGGTCIDGVYSYTCVCKPGYTGDNCDI</sequence>
<dbReference type="SMART" id="SM00032">
    <property type="entry name" value="CCP"/>
    <property type="match status" value="1"/>
</dbReference>
<dbReference type="OrthoDB" id="430340at2759"/>
<evidence type="ECO:0000259" key="10">
    <source>
        <dbReference type="PROSITE" id="PS50923"/>
    </source>
</evidence>
<proteinExistence type="predicted"/>
<feature type="chain" id="PRO_5035781250" evidence="8">
    <location>
        <begin position="25"/>
        <end position="168"/>
    </location>
</feature>
<evidence type="ECO:0000256" key="3">
    <source>
        <dbReference type="ARBA" id="ARBA00022737"/>
    </source>
</evidence>
<dbReference type="Pfam" id="PF00008">
    <property type="entry name" value="EGF"/>
    <property type="match status" value="2"/>
</dbReference>
<dbReference type="InterPro" id="IPR000742">
    <property type="entry name" value="EGF"/>
</dbReference>